<gene>
    <name evidence="2" type="ORF">ABIE13_003194</name>
</gene>
<name>A0ABV2QAK6_9BURK</name>
<dbReference type="SUPFAM" id="SSF53756">
    <property type="entry name" value="UDP-Glycosyltransferase/glycogen phosphorylase"/>
    <property type="match status" value="1"/>
</dbReference>
<protein>
    <recommendedName>
        <fullName evidence="4">Glycosyltransferase</fullName>
    </recommendedName>
</protein>
<reference evidence="2 3" key="1">
    <citation type="submission" date="2024-06" db="EMBL/GenBank/DDBJ databases">
        <title>Sorghum-associated microbial communities from plants grown in Nebraska, USA.</title>
        <authorList>
            <person name="Schachtman D."/>
        </authorList>
    </citation>
    <scope>NUCLEOTIDE SEQUENCE [LARGE SCALE GENOMIC DNA]</scope>
    <source>
        <strain evidence="2 3">2709</strain>
    </source>
</reference>
<dbReference type="Gene3D" id="3.40.50.2000">
    <property type="entry name" value="Glycogen Phosphorylase B"/>
    <property type="match status" value="1"/>
</dbReference>
<evidence type="ECO:0000313" key="3">
    <source>
        <dbReference type="Proteomes" id="UP001549320"/>
    </source>
</evidence>
<proteinExistence type="predicted"/>
<evidence type="ECO:0000256" key="1">
    <source>
        <dbReference type="SAM" id="Coils"/>
    </source>
</evidence>
<dbReference type="RefSeq" id="WP_354445018.1">
    <property type="nucleotide sequence ID" value="NZ_JBEPSH010000006.1"/>
</dbReference>
<keyword evidence="3" id="KW-1185">Reference proteome</keyword>
<dbReference type="EMBL" id="JBEPSH010000006">
    <property type="protein sequence ID" value="MET4578078.1"/>
    <property type="molecule type" value="Genomic_DNA"/>
</dbReference>
<dbReference type="PANTHER" id="PTHR46656:SF3">
    <property type="entry name" value="PUTATIVE-RELATED"/>
    <property type="match status" value="1"/>
</dbReference>
<evidence type="ECO:0008006" key="4">
    <source>
        <dbReference type="Google" id="ProtNLM"/>
    </source>
</evidence>
<comment type="caution">
    <text evidence="2">The sequence shown here is derived from an EMBL/GenBank/DDBJ whole genome shotgun (WGS) entry which is preliminary data.</text>
</comment>
<dbReference type="Proteomes" id="UP001549320">
    <property type="component" value="Unassembled WGS sequence"/>
</dbReference>
<sequence length="417" mass="45786">MSNLRLRVCSLLDSSDYGLIGIGFVDSLRKAGIPVQWVPLKRLGTQSVSPMAPDEVQACLSAIQQLGKVDDLAGLVKSTAASVNHDAVFLCIEPEYWPRLLESGKRHAGYVLWDSSRLPTHWVRILEQTDAVCVPSRFTQEAIQRSLPEMPLFRIPPVYSAGHAQVSADAGEALRSALDLPDSTFVFYSMGPWLPQNNQRDLVRAFAQAFDAQDPVTLVLNTSEEGLGVPPWYSKSATDALLQIELDRLMKERNTDLPAICLLPYTLNGLAMEALHHLGDCYVSLSHGTAWDMMAYLAALRGNPVVMTKWGGQCDFLGSDWPGAIDYRLQPTPVWPPSAPLNWPDQRWAQPSIDSAMARMREAVEARDAHEARARRAAAEIARAYPETAIVSDLLEVFRALSAPVGADPATEGANLS</sequence>
<accession>A0ABV2QAK6</accession>
<dbReference type="PANTHER" id="PTHR46656">
    <property type="entry name" value="PUTATIVE-RELATED"/>
    <property type="match status" value="1"/>
</dbReference>
<organism evidence="2 3">
    <name type="scientific">Ottowia thiooxydans</name>
    <dbReference type="NCBI Taxonomy" id="219182"/>
    <lineage>
        <taxon>Bacteria</taxon>
        <taxon>Pseudomonadati</taxon>
        <taxon>Pseudomonadota</taxon>
        <taxon>Betaproteobacteria</taxon>
        <taxon>Burkholderiales</taxon>
        <taxon>Comamonadaceae</taxon>
        <taxon>Ottowia</taxon>
    </lineage>
</organism>
<feature type="coiled-coil region" evidence="1">
    <location>
        <begin position="353"/>
        <end position="380"/>
    </location>
</feature>
<evidence type="ECO:0000313" key="2">
    <source>
        <dbReference type="EMBL" id="MET4578078.1"/>
    </source>
</evidence>
<keyword evidence="1" id="KW-0175">Coiled coil</keyword>